<reference evidence="2 3" key="1">
    <citation type="submission" date="2021-02" db="EMBL/GenBank/DDBJ databases">
        <title>Leishmania (Mundinia) enrietti genome sequencing and assembly.</title>
        <authorList>
            <person name="Almutairi H."/>
            <person name="Gatherer D."/>
        </authorList>
    </citation>
    <scope>NUCLEOTIDE SEQUENCE [LARGE SCALE GENOMIC DNA]</scope>
    <source>
        <strain evidence="2">CUR178</strain>
    </source>
</reference>
<dbReference type="AlphaFoldDB" id="A0A836HC36"/>
<organism evidence="2 3">
    <name type="scientific">Leishmania enriettii</name>
    <dbReference type="NCBI Taxonomy" id="5663"/>
    <lineage>
        <taxon>Eukaryota</taxon>
        <taxon>Discoba</taxon>
        <taxon>Euglenozoa</taxon>
        <taxon>Kinetoplastea</taxon>
        <taxon>Metakinetoplastina</taxon>
        <taxon>Trypanosomatida</taxon>
        <taxon>Trypanosomatidae</taxon>
        <taxon>Leishmaniinae</taxon>
        <taxon>Leishmania</taxon>
    </lineage>
</organism>
<evidence type="ECO:0000313" key="3">
    <source>
        <dbReference type="Proteomes" id="UP000674179"/>
    </source>
</evidence>
<feature type="region of interest" description="Disordered" evidence="1">
    <location>
        <begin position="68"/>
        <end position="97"/>
    </location>
</feature>
<dbReference type="EMBL" id="JAFHKP010000029">
    <property type="protein sequence ID" value="KAG5474145.1"/>
    <property type="molecule type" value="Genomic_DNA"/>
</dbReference>
<accession>A0A836HC36</accession>
<sequence>MPLYRTSRRAVATARRFWGPSSLSASNGSSALAHSARLACISEADRHCASSGSTTAVGVDASFEACPVRSSNEGDRANSSPKRVGGTAIGLSHPQGSPTMRVFSKPAHQLTAAQLAHFSHLRGLLCRLSGIRPRPSEAVGSAFRAEEAFHQLPREAKLTSQSLQPRASTKVGQALHSELYVVSRVIASPHHHSLLAERDAAARDGTVFTGVNHAFHKRVNPPGATLRGILKGCAEQNALGAAAASGCIYADVTDIFLLAARSLHTTSDRTLEAAKGMDGSASATCNSCATLGSNAGPSAAQAVATFPCPECWRHLCHVARARLQHERPPLRLFVYAASPVANIQLFAVAQQRAKTMEAPMDVCVVSG</sequence>
<comment type="caution">
    <text evidence="2">The sequence shown here is derived from an EMBL/GenBank/DDBJ whole genome shotgun (WGS) entry which is preliminary data.</text>
</comment>
<dbReference type="OrthoDB" id="262539at2759"/>
<keyword evidence="3" id="KW-1185">Reference proteome</keyword>
<dbReference type="Proteomes" id="UP000674179">
    <property type="component" value="Chromosome 29"/>
</dbReference>
<gene>
    <name evidence="2" type="ORF">CUR178_04257</name>
</gene>
<dbReference type="RefSeq" id="XP_067691338.1">
    <property type="nucleotide sequence ID" value="XM_067835967.1"/>
</dbReference>
<name>A0A836HC36_LEIEN</name>
<proteinExistence type="predicted"/>
<dbReference type="KEGG" id="lenr:94171477"/>
<dbReference type="GeneID" id="94171477"/>
<evidence type="ECO:0000313" key="2">
    <source>
        <dbReference type="EMBL" id="KAG5474145.1"/>
    </source>
</evidence>
<protein>
    <submittedName>
        <fullName evidence="2">Uncharacterized protein</fullName>
    </submittedName>
</protein>
<evidence type="ECO:0000256" key="1">
    <source>
        <dbReference type="SAM" id="MobiDB-lite"/>
    </source>
</evidence>